<dbReference type="InterPro" id="IPR056794">
    <property type="entry name" value="PATL1-6_C_GOLD"/>
</dbReference>
<dbReference type="PANTHER" id="PTHR45932:SF17">
    <property type="entry name" value="CELLULAR RETINALDEHYDE-BINDING_TRIPLE FUNCTION DOMAIN-CONTAINING PROTEIN"/>
    <property type="match status" value="1"/>
</dbReference>
<dbReference type="SUPFAM" id="SSF52087">
    <property type="entry name" value="CRAL/TRIO domain"/>
    <property type="match status" value="1"/>
</dbReference>
<dbReference type="PROSITE" id="PS50191">
    <property type="entry name" value="CRAL_TRIO"/>
    <property type="match status" value="1"/>
</dbReference>
<dbReference type="Gene3D" id="3.40.525.10">
    <property type="entry name" value="CRAL-TRIO lipid binding domain"/>
    <property type="match status" value="1"/>
</dbReference>
<sequence>MAIAEDTSVVTTDPSSVAARRLYIENIQRTVTNDELQKSLKNSARSRRPSLFLEKNIRKLDFSPDNGICTIVQVTDLKNSPGLDNYPEFVAIAKQVFINVLWWYVAYNRMISPFLTHRTKSKFVFAGPTKTAETLFKYIAPDQVSVQYGGLSKVGEQEFTTADAAIEEIIQPTSKRTIELPIPEAGTLVWEVRVVGWEVSYGAEFVPSVEGGYTWIVQKTRKIGGSDERVLSCTFKIGEAGKVVQGWSSLL</sequence>
<dbReference type="SMART" id="SM00516">
    <property type="entry name" value="SEC14"/>
    <property type="match status" value="1"/>
</dbReference>
<dbReference type="AlphaFoldDB" id="A0ABD3DFT9"/>
<dbReference type="InterPro" id="IPR044834">
    <property type="entry name" value="PATL"/>
</dbReference>
<name>A0ABD3DFT9_9LAMI</name>
<evidence type="ECO:0000259" key="1">
    <source>
        <dbReference type="PROSITE" id="PS50191"/>
    </source>
</evidence>
<dbReference type="EMBL" id="JAVIJP010000017">
    <property type="protein sequence ID" value="KAL3639782.1"/>
    <property type="molecule type" value="Genomic_DNA"/>
</dbReference>
<protein>
    <recommendedName>
        <fullName evidence="1">CRAL-TRIO domain-containing protein</fullName>
    </recommendedName>
</protein>
<gene>
    <name evidence="2" type="ORF">CASFOL_014750</name>
</gene>
<evidence type="ECO:0000313" key="2">
    <source>
        <dbReference type="EMBL" id="KAL3639782.1"/>
    </source>
</evidence>
<reference evidence="3" key="1">
    <citation type="journal article" date="2024" name="IScience">
        <title>Strigolactones Initiate the Formation of Haustorium-like Structures in Castilleja.</title>
        <authorList>
            <person name="Buerger M."/>
            <person name="Peterson D."/>
            <person name="Chory J."/>
        </authorList>
    </citation>
    <scope>NUCLEOTIDE SEQUENCE [LARGE SCALE GENOMIC DNA]</scope>
</reference>
<dbReference type="Pfam" id="PF00650">
    <property type="entry name" value="CRAL_TRIO"/>
    <property type="match status" value="1"/>
</dbReference>
<dbReference type="Proteomes" id="UP001632038">
    <property type="component" value="Unassembled WGS sequence"/>
</dbReference>
<dbReference type="CDD" id="cd00170">
    <property type="entry name" value="SEC14"/>
    <property type="match status" value="1"/>
</dbReference>
<organism evidence="2 3">
    <name type="scientific">Castilleja foliolosa</name>
    <dbReference type="NCBI Taxonomy" id="1961234"/>
    <lineage>
        <taxon>Eukaryota</taxon>
        <taxon>Viridiplantae</taxon>
        <taxon>Streptophyta</taxon>
        <taxon>Embryophyta</taxon>
        <taxon>Tracheophyta</taxon>
        <taxon>Spermatophyta</taxon>
        <taxon>Magnoliopsida</taxon>
        <taxon>eudicotyledons</taxon>
        <taxon>Gunneridae</taxon>
        <taxon>Pentapetalae</taxon>
        <taxon>asterids</taxon>
        <taxon>lamiids</taxon>
        <taxon>Lamiales</taxon>
        <taxon>Orobanchaceae</taxon>
        <taxon>Pedicularideae</taxon>
        <taxon>Castillejinae</taxon>
        <taxon>Castilleja</taxon>
    </lineage>
</organism>
<dbReference type="InterPro" id="IPR001251">
    <property type="entry name" value="CRAL-TRIO_dom"/>
</dbReference>
<feature type="domain" description="CRAL-TRIO" evidence="1">
    <location>
        <begin position="92"/>
        <end position="156"/>
    </location>
</feature>
<comment type="caution">
    <text evidence="2">The sequence shown here is derived from an EMBL/GenBank/DDBJ whole genome shotgun (WGS) entry which is preliminary data.</text>
</comment>
<evidence type="ECO:0000313" key="3">
    <source>
        <dbReference type="Proteomes" id="UP001632038"/>
    </source>
</evidence>
<accession>A0ABD3DFT9</accession>
<keyword evidence="3" id="KW-1185">Reference proteome</keyword>
<proteinExistence type="predicted"/>
<dbReference type="InterPro" id="IPR036865">
    <property type="entry name" value="CRAL-TRIO_dom_sf"/>
</dbReference>
<dbReference type="Pfam" id="PF25099">
    <property type="entry name" value="GOLD_PATL1_C"/>
    <property type="match status" value="1"/>
</dbReference>
<dbReference type="PANTHER" id="PTHR45932">
    <property type="entry name" value="PATELLIN-1"/>
    <property type="match status" value="1"/>
</dbReference>